<dbReference type="PANTHER" id="PTHR24345">
    <property type="entry name" value="SERINE/THREONINE-PROTEIN KINASE PLK"/>
    <property type="match status" value="1"/>
</dbReference>
<evidence type="ECO:0000313" key="9">
    <source>
        <dbReference type="Proteomes" id="UP000094112"/>
    </source>
</evidence>
<proteinExistence type="predicted"/>
<dbReference type="SMART" id="SM00220">
    <property type="entry name" value="S_TKc"/>
    <property type="match status" value="1"/>
</dbReference>
<dbReference type="GO" id="GO:0004674">
    <property type="term" value="F:protein serine/threonine kinase activity"/>
    <property type="evidence" value="ECO:0007669"/>
    <property type="project" value="UniProtKB-KW"/>
</dbReference>
<dbReference type="GeneID" id="30198082"/>
<dbReference type="EMBL" id="KV454210">
    <property type="protein sequence ID" value="ODQ59922.1"/>
    <property type="molecule type" value="Genomic_DNA"/>
</dbReference>
<feature type="binding site" evidence="6">
    <location>
        <position position="28"/>
    </location>
    <ligand>
        <name>ATP</name>
        <dbReference type="ChEBI" id="CHEBI:30616"/>
    </ligand>
</feature>
<evidence type="ECO:0000256" key="2">
    <source>
        <dbReference type="ARBA" id="ARBA00022679"/>
    </source>
</evidence>
<accession>A0A1E3P4U9</accession>
<dbReference type="InterPro" id="IPR011009">
    <property type="entry name" value="Kinase-like_dom_sf"/>
</dbReference>
<keyword evidence="9" id="KW-1185">Reference proteome</keyword>
<name>A0A1E3P4U9_WICAA</name>
<dbReference type="PROSITE" id="PS00107">
    <property type="entry name" value="PROTEIN_KINASE_ATP"/>
    <property type="match status" value="1"/>
</dbReference>
<dbReference type="PROSITE" id="PS50011">
    <property type="entry name" value="PROTEIN_KINASE_DOM"/>
    <property type="match status" value="1"/>
</dbReference>
<keyword evidence="3 6" id="KW-0547">Nucleotide-binding</keyword>
<evidence type="ECO:0000313" key="8">
    <source>
        <dbReference type="EMBL" id="ODQ59922.1"/>
    </source>
</evidence>
<dbReference type="AlphaFoldDB" id="A0A1E3P4U9"/>
<dbReference type="RefSeq" id="XP_019039129.1">
    <property type="nucleotide sequence ID" value="XM_019180836.1"/>
</dbReference>
<dbReference type="Pfam" id="PF00069">
    <property type="entry name" value="Pkinase"/>
    <property type="match status" value="1"/>
</dbReference>
<feature type="non-terminal residue" evidence="8">
    <location>
        <position position="213"/>
    </location>
</feature>
<reference evidence="8 9" key="1">
    <citation type="journal article" date="2016" name="Proc. Natl. Acad. Sci. U.S.A.">
        <title>Comparative genomics of biotechnologically important yeasts.</title>
        <authorList>
            <person name="Riley R."/>
            <person name="Haridas S."/>
            <person name="Wolfe K.H."/>
            <person name="Lopes M.R."/>
            <person name="Hittinger C.T."/>
            <person name="Goeker M."/>
            <person name="Salamov A.A."/>
            <person name="Wisecaver J.H."/>
            <person name="Long T.M."/>
            <person name="Calvey C.H."/>
            <person name="Aerts A.L."/>
            <person name="Barry K.W."/>
            <person name="Choi C."/>
            <person name="Clum A."/>
            <person name="Coughlan A.Y."/>
            <person name="Deshpande S."/>
            <person name="Douglass A.P."/>
            <person name="Hanson S.J."/>
            <person name="Klenk H.-P."/>
            <person name="LaButti K.M."/>
            <person name="Lapidus A."/>
            <person name="Lindquist E.A."/>
            <person name="Lipzen A.M."/>
            <person name="Meier-Kolthoff J.P."/>
            <person name="Ohm R.A."/>
            <person name="Otillar R.P."/>
            <person name="Pangilinan J.L."/>
            <person name="Peng Y."/>
            <person name="Rokas A."/>
            <person name="Rosa C.A."/>
            <person name="Scheuner C."/>
            <person name="Sibirny A.A."/>
            <person name="Slot J.C."/>
            <person name="Stielow J.B."/>
            <person name="Sun H."/>
            <person name="Kurtzman C.P."/>
            <person name="Blackwell M."/>
            <person name="Grigoriev I.V."/>
            <person name="Jeffries T.W."/>
        </authorList>
    </citation>
    <scope>NUCLEOTIDE SEQUENCE [LARGE SCALE GENOMIC DNA]</scope>
    <source>
        <strain evidence="9">ATCC 58044 / CBS 1984 / NCYC 433 / NRRL Y-366-8</strain>
    </source>
</reference>
<organism evidence="8 9">
    <name type="scientific">Wickerhamomyces anomalus (strain ATCC 58044 / CBS 1984 / NCYC 433 / NRRL Y-366-8)</name>
    <name type="common">Yeast</name>
    <name type="synonym">Hansenula anomala</name>
    <dbReference type="NCBI Taxonomy" id="683960"/>
    <lineage>
        <taxon>Eukaryota</taxon>
        <taxon>Fungi</taxon>
        <taxon>Dikarya</taxon>
        <taxon>Ascomycota</taxon>
        <taxon>Saccharomycotina</taxon>
        <taxon>Saccharomycetes</taxon>
        <taxon>Phaffomycetales</taxon>
        <taxon>Wickerhamomycetaceae</taxon>
        <taxon>Wickerhamomyces</taxon>
    </lineage>
</organism>
<sequence length="213" mass="24555">KVDVLGSGISSKVELYYKKQEDEYYAVKVFRGKESYETKDEYKSRCFMEYDIAKELNHPNIAKTYNFISGVSTNELVLEYAPYPLLRVIQSARPYEEELFCFFRQVCEGINYLHRKGIAHRDLKLENMQLDEHGTVKLIDFGTAFYYGTKEKKPACGVVGTEALVSPEAMSHLEYDGEASDIWALGIVLYSMLNLDFPWKAARESDPDFKAFK</sequence>
<protein>
    <recommendedName>
        <fullName evidence="7">Protein kinase domain-containing protein</fullName>
    </recommendedName>
</protein>
<evidence type="ECO:0000256" key="6">
    <source>
        <dbReference type="PROSITE-ProRule" id="PRU10141"/>
    </source>
</evidence>
<dbReference type="InterPro" id="IPR017441">
    <property type="entry name" value="Protein_kinase_ATP_BS"/>
</dbReference>
<keyword evidence="2" id="KW-0808">Transferase</keyword>
<keyword evidence="5 6" id="KW-0067">ATP-binding</keyword>
<dbReference type="InterPro" id="IPR000719">
    <property type="entry name" value="Prot_kinase_dom"/>
</dbReference>
<evidence type="ECO:0000256" key="5">
    <source>
        <dbReference type="ARBA" id="ARBA00022840"/>
    </source>
</evidence>
<dbReference type="OrthoDB" id="4062651at2759"/>
<gene>
    <name evidence="8" type="ORF">WICANDRAFT_19709</name>
</gene>
<keyword evidence="1" id="KW-0723">Serine/threonine-protein kinase</keyword>
<feature type="domain" description="Protein kinase" evidence="7">
    <location>
        <begin position="1"/>
        <end position="213"/>
    </location>
</feature>
<keyword evidence="4" id="KW-0418">Kinase</keyword>
<dbReference type="Gene3D" id="1.10.510.10">
    <property type="entry name" value="Transferase(Phosphotransferase) domain 1"/>
    <property type="match status" value="1"/>
</dbReference>
<dbReference type="Proteomes" id="UP000094112">
    <property type="component" value="Unassembled WGS sequence"/>
</dbReference>
<feature type="non-terminal residue" evidence="8">
    <location>
        <position position="1"/>
    </location>
</feature>
<dbReference type="GO" id="GO:0005634">
    <property type="term" value="C:nucleus"/>
    <property type="evidence" value="ECO:0007669"/>
    <property type="project" value="TreeGrafter"/>
</dbReference>
<evidence type="ECO:0000256" key="3">
    <source>
        <dbReference type="ARBA" id="ARBA00022741"/>
    </source>
</evidence>
<dbReference type="SUPFAM" id="SSF56112">
    <property type="entry name" value="Protein kinase-like (PK-like)"/>
    <property type="match status" value="1"/>
</dbReference>
<evidence type="ECO:0000256" key="1">
    <source>
        <dbReference type="ARBA" id="ARBA00022527"/>
    </source>
</evidence>
<dbReference type="STRING" id="683960.A0A1E3P4U9"/>
<dbReference type="GO" id="GO:0005524">
    <property type="term" value="F:ATP binding"/>
    <property type="evidence" value="ECO:0007669"/>
    <property type="project" value="UniProtKB-UniRule"/>
</dbReference>
<dbReference type="PANTHER" id="PTHR24345:SF0">
    <property type="entry name" value="CELL CYCLE SERINE_THREONINE-PROTEIN KINASE CDC5_MSD2"/>
    <property type="match status" value="1"/>
</dbReference>
<evidence type="ECO:0000259" key="7">
    <source>
        <dbReference type="PROSITE" id="PS50011"/>
    </source>
</evidence>
<evidence type="ECO:0000256" key="4">
    <source>
        <dbReference type="ARBA" id="ARBA00022777"/>
    </source>
</evidence>